<feature type="compositionally biased region" description="Low complexity" evidence="1">
    <location>
        <begin position="238"/>
        <end position="251"/>
    </location>
</feature>
<dbReference type="Proteomes" id="UP000830671">
    <property type="component" value="Chromosome 1"/>
</dbReference>
<accession>A0A9Q8SBD1</accession>
<dbReference type="KEGG" id="clup:CLUP02_00929"/>
<dbReference type="PANTHER" id="PTHR10845">
    <property type="entry name" value="REGULATOR OF G PROTEIN SIGNALING"/>
    <property type="match status" value="1"/>
</dbReference>
<keyword evidence="4" id="KW-1185">Reference proteome</keyword>
<feature type="region of interest" description="Disordered" evidence="1">
    <location>
        <begin position="216"/>
        <end position="290"/>
    </location>
</feature>
<dbReference type="Gene3D" id="1.10.167.10">
    <property type="entry name" value="Regulator of G-protein Signalling 4, domain 2"/>
    <property type="match status" value="1"/>
</dbReference>
<dbReference type="InterPro" id="IPR044926">
    <property type="entry name" value="RGS_subdomain_2"/>
</dbReference>
<dbReference type="CDD" id="cd07440">
    <property type="entry name" value="RGS"/>
    <property type="match status" value="1"/>
</dbReference>
<evidence type="ECO:0000313" key="4">
    <source>
        <dbReference type="Proteomes" id="UP000830671"/>
    </source>
</evidence>
<dbReference type="GeneID" id="73334985"/>
<feature type="compositionally biased region" description="Low complexity" evidence="1">
    <location>
        <begin position="281"/>
        <end position="290"/>
    </location>
</feature>
<dbReference type="RefSeq" id="XP_049135932.1">
    <property type="nucleotide sequence ID" value="XM_049279975.1"/>
</dbReference>
<dbReference type="EMBL" id="CP019471">
    <property type="protein sequence ID" value="UQC74281.1"/>
    <property type="molecule type" value="Genomic_DNA"/>
</dbReference>
<evidence type="ECO:0000259" key="2">
    <source>
        <dbReference type="PROSITE" id="PS50132"/>
    </source>
</evidence>
<organism evidence="3 4">
    <name type="scientific">Colletotrichum lupini</name>
    <dbReference type="NCBI Taxonomy" id="145971"/>
    <lineage>
        <taxon>Eukaryota</taxon>
        <taxon>Fungi</taxon>
        <taxon>Dikarya</taxon>
        <taxon>Ascomycota</taxon>
        <taxon>Pezizomycotina</taxon>
        <taxon>Sordariomycetes</taxon>
        <taxon>Hypocreomycetidae</taxon>
        <taxon>Glomerellales</taxon>
        <taxon>Glomerellaceae</taxon>
        <taxon>Colletotrichum</taxon>
        <taxon>Colletotrichum acutatum species complex</taxon>
    </lineage>
</organism>
<dbReference type="InterPro" id="IPR016137">
    <property type="entry name" value="RGS"/>
</dbReference>
<evidence type="ECO:0000313" key="3">
    <source>
        <dbReference type="EMBL" id="UQC74281.1"/>
    </source>
</evidence>
<dbReference type="InterPro" id="IPR036305">
    <property type="entry name" value="RGS_sf"/>
</dbReference>
<feature type="domain" description="RGS" evidence="2">
    <location>
        <begin position="81"/>
        <end position="191"/>
    </location>
</feature>
<protein>
    <recommendedName>
        <fullName evidence="2">RGS domain-containing protein</fullName>
    </recommendedName>
</protein>
<reference evidence="3" key="1">
    <citation type="journal article" date="2021" name="Mol. Plant Microbe Interact.">
        <title>Complete Genome Sequence of the Plant-Pathogenic Fungus Colletotrichum lupini.</title>
        <authorList>
            <person name="Baroncelli R."/>
            <person name="Pensec F."/>
            <person name="Da Lio D."/>
            <person name="Boufleur T."/>
            <person name="Vicente I."/>
            <person name="Sarrocco S."/>
            <person name="Picot A."/>
            <person name="Baraldi E."/>
            <person name="Sukno S."/>
            <person name="Thon M."/>
            <person name="Le Floch G."/>
        </authorList>
    </citation>
    <scope>NUCLEOTIDE SEQUENCE</scope>
    <source>
        <strain evidence="3">IMI 504893</strain>
    </source>
</reference>
<dbReference type="SMART" id="SM00315">
    <property type="entry name" value="RGS"/>
    <property type="match status" value="1"/>
</dbReference>
<gene>
    <name evidence="3" type="ORF">CLUP02_00929</name>
</gene>
<name>A0A9Q8SBD1_9PEZI</name>
<dbReference type="PROSITE" id="PS50132">
    <property type="entry name" value="RGS"/>
    <property type="match status" value="1"/>
</dbReference>
<feature type="region of interest" description="Disordered" evidence="1">
    <location>
        <begin position="1"/>
        <end position="29"/>
    </location>
</feature>
<dbReference type="SUPFAM" id="SSF48097">
    <property type="entry name" value="Regulator of G-protein signaling, RGS"/>
    <property type="match status" value="1"/>
</dbReference>
<evidence type="ECO:0000256" key="1">
    <source>
        <dbReference type="SAM" id="MobiDB-lite"/>
    </source>
</evidence>
<sequence length="558" mass="61240">MKRSRIRQHSPIYLSPSPSPERELSPPSPASAVLDWEYTTIMSRSRPTSGALMPGAVILTPPTLSEILSNTSMPPWTLAAFMAYLSQNHCLETLEFTMDADRYRKAYEQIITNQEWIGDGKEHVCSLWEKLMQAYIIPYAPREVNLPSPVRNHLTNLDCSSAPPPPSELDDAVRIVYELMNDSVLVPFIESVQPGHGDCRTAEDEGRPGRLRLRAEGAGARSEEPVKSPKFLPQLTLGRSGATSRSASASGEHAEREGLTDDSGSAVSPGTEPMTPPTTPPTSDWTFTTSSSHLPLDGFSRVRHLFNPWEEPHPGKRLPLAASEAGSEIKKVAFAGPQHINNGGCKGGMAAKEFSAYHNPRPWMVRRPIRVRSRTNTPAPLRITTEISEDAKLKPISVQNMGITPPAAPTLAMPPAVPEDSGEPTGRGVCDELTTKEVDASQLPLPVSPPIDCRFTDFSNLLDINVHPPPEDEAVAMAHDEPVSYCHAAPDEDLYGWDAELERQSQQSSPILPCSCDDDYQYRRTSMTKRSLLHRVFSMAGSPKDINIEVRRASSTSS</sequence>
<dbReference type="AlphaFoldDB" id="A0A9Q8SBD1"/>
<proteinExistence type="predicted"/>
<dbReference type="Pfam" id="PF00615">
    <property type="entry name" value="RGS"/>
    <property type="match status" value="1"/>
</dbReference>
<dbReference type="PANTHER" id="PTHR10845:SF267">
    <property type="entry name" value="REGULATOR OF G PROTEIN SIGNALING DOMAIN PROTEIN (AFU_ORTHOLOGUE AFUA_6G06860)"/>
    <property type="match status" value="1"/>
</dbReference>